<dbReference type="EMBL" id="CP005587">
    <property type="protein sequence ID" value="AGK56980.1"/>
    <property type="molecule type" value="Genomic_DNA"/>
</dbReference>
<sequence length="87" mass="9583">MWDYPKSAKHRAFIDQLQATHDSELARVKAAEKKQTRAADAQEALDEIKAKLAATRAQTARLRAERLARAAANPAASSTARGVRKQK</sequence>
<gene>
    <name evidence="3" type="ORF">HYPDE_26498</name>
</gene>
<organism evidence="3 4">
    <name type="scientific">Hyphomicrobium denitrificans 1NES1</name>
    <dbReference type="NCBI Taxonomy" id="670307"/>
    <lineage>
        <taxon>Bacteria</taxon>
        <taxon>Pseudomonadati</taxon>
        <taxon>Pseudomonadota</taxon>
        <taxon>Alphaproteobacteria</taxon>
        <taxon>Hyphomicrobiales</taxon>
        <taxon>Hyphomicrobiaceae</taxon>
        <taxon>Hyphomicrobium</taxon>
    </lineage>
</organism>
<dbReference type="HOGENOM" id="CLU_2493689_0_0_5"/>
<dbReference type="RefSeq" id="WP_015597017.1">
    <property type="nucleotide sequence ID" value="NC_021172.1"/>
</dbReference>
<evidence type="ECO:0000313" key="3">
    <source>
        <dbReference type="EMBL" id="AGK56980.1"/>
    </source>
</evidence>
<dbReference type="Proteomes" id="UP000005952">
    <property type="component" value="Chromosome"/>
</dbReference>
<evidence type="ECO:0000256" key="1">
    <source>
        <dbReference type="SAM" id="Coils"/>
    </source>
</evidence>
<dbReference type="AlphaFoldDB" id="N0BA54"/>
<protein>
    <submittedName>
        <fullName evidence="3">Uncharacterized protein</fullName>
    </submittedName>
</protein>
<feature type="compositionally biased region" description="Low complexity" evidence="2">
    <location>
        <begin position="69"/>
        <end position="81"/>
    </location>
</feature>
<reference evidence="3 4" key="1">
    <citation type="journal article" date="2013" name="Genome Announc.">
        <title>Genome sequences for three denitrifying bacterial strains isolated from a uranium- and nitrate-contaminated subsurface environment.</title>
        <authorList>
            <person name="Venkatramanan R."/>
            <person name="Prakash O."/>
            <person name="Woyke T."/>
            <person name="Chain P."/>
            <person name="Goodwin L.A."/>
            <person name="Watson D."/>
            <person name="Brooks S."/>
            <person name="Kostka J.E."/>
            <person name="Green S.J."/>
        </authorList>
    </citation>
    <scope>NUCLEOTIDE SEQUENCE [LARGE SCALE GENOMIC DNA]</scope>
    <source>
        <strain evidence="3 4">1NES1</strain>
    </source>
</reference>
<dbReference type="KEGG" id="hdt:HYPDE_26498"/>
<keyword evidence="4" id="KW-1185">Reference proteome</keyword>
<evidence type="ECO:0000256" key="2">
    <source>
        <dbReference type="SAM" id="MobiDB-lite"/>
    </source>
</evidence>
<feature type="region of interest" description="Disordered" evidence="2">
    <location>
        <begin position="66"/>
        <end position="87"/>
    </location>
</feature>
<dbReference type="OrthoDB" id="7933914at2"/>
<proteinExistence type="predicted"/>
<feature type="coiled-coil region" evidence="1">
    <location>
        <begin position="14"/>
        <end position="65"/>
    </location>
</feature>
<keyword evidence="1" id="KW-0175">Coiled coil</keyword>
<evidence type="ECO:0000313" key="4">
    <source>
        <dbReference type="Proteomes" id="UP000005952"/>
    </source>
</evidence>
<accession>N0BA54</accession>
<name>N0BA54_9HYPH</name>